<proteinExistence type="predicted"/>
<keyword evidence="2" id="KW-1185">Reference proteome</keyword>
<organism evidence="1 2">
    <name type="scientific">Geotrichum candidum</name>
    <name type="common">Oospora lactis</name>
    <name type="synonym">Dipodascus geotrichum</name>
    <dbReference type="NCBI Taxonomy" id="1173061"/>
    <lineage>
        <taxon>Eukaryota</taxon>
        <taxon>Fungi</taxon>
        <taxon>Dikarya</taxon>
        <taxon>Ascomycota</taxon>
        <taxon>Saccharomycotina</taxon>
        <taxon>Dipodascomycetes</taxon>
        <taxon>Dipodascales</taxon>
        <taxon>Dipodascaceae</taxon>
        <taxon>Geotrichum</taxon>
    </lineage>
</organism>
<name>A0A0J9X4D2_GEOCN</name>
<dbReference type="OrthoDB" id="373498at2759"/>
<dbReference type="Pfam" id="PF04252">
    <property type="entry name" value="SFM1-like"/>
    <property type="match status" value="1"/>
</dbReference>
<gene>
    <name evidence="1" type="ORF">BN980_GECA02s08370g</name>
</gene>
<evidence type="ECO:0000313" key="2">
    <source>
        <dbReference type="Proteomes" id="UP000242525"/>
    </source>
</evidence>
<accession>A0A0J9X4D2</accession>
<dbReference type="InterPro" id="IPR007364">
    <property type="entry name" value="SFM1-like"/>
</dbReference>
<dbReference type="GO" id="GO:0035241">
    <property type="term" value="F:protein-arginine omega-N monomethyltransferase activity"/>
    <property type="evidence" value="ECO:0007669"/>
    <property type="project" value="TreeGrafter"/>
</dbReference>
<reference evidence="1" key="1">
    <citation type="submission" date="2014-03" db="EMBL/GenBank/DDBJ databases">
        <authorList>
            <person name="Casaregola S."/>
        </authorList>
    </citation>
    <scope>NUCLEOTIDE SEQUENCE [LARGE SCALE GENOMIC DNA]</scope>
    <source>
        <strain evidence="1">CLIB 918</strain>
    </source>
</reference>
<protein>
    <submittedName>
        <fullName evidence="1">Uncharacterized protein</fullName>
    </submittedName>
</protein>
<dbReference type="PANTHER" id="PTHR35517">
    <property type="entry name" value="PROTEIN ARGININE N-METHYLTRANSFERASE SFM1"/>
    <property type="match status" value="1"/>
</dbReference>
<dbReference type="PANTHER" id="PTHR35517:SF1">
    <property type="entry name" value="PROTEIN ARGININE N-METHYLTRANSFERASE SFM1"/>
    <property type="match status" value="1"/>
</dbReference>
<comment type="caution">
    <text evidence="1">The sequence shown here is derived from an EMBL/GenBank/DDBJ whole genome shotgun (WGS) entry which is preliminary data.</text>
</comment>
<sequence>MSEKQHKYVIEHMEPEFSDWVKLEYLQIQRDVGKSNFYISSVPADVKESDLPKEFIDAGLQWTHTEITNFQSVDPTFPSDSSRICLLDPSATEELSPEDADKFDFFLFGGILGDHPPRDRTGELRKYGYTSRNLGKKQMTTDTAVRVTKIICTEKKKLDEIDYVDYPELKFNKHESTEMPFRYVVEPGTQKPILPEGMFELIKEDSKRSLDDLI</sequence>
<dbReference type="AlphaFoldDB" id="A0A0J9X4D2"/>
<dbReference type="EMBL" id="CCBN010000002">
    <property type="protein sequence ID" value="CDO52272.1"/>
    <property type="molecule type" value="Genomic_DNA"/>
</dbReference>
<dbReference type="Proteomes" id="UP000242525">
    <property type="component" value="Unassembled WGS sequence"/>
</dbReference>
<dbReference type="STRING" id="1173061.A0A0J9X4D2"/>
<evidence type="ECO:0000313" key="1">
    <source>
        <dbReference type="EMBL" id="CDO52272.1"/>
    </source>
</evidence>
<dbReference type="CDD" id="cd18090">
    <property type="entry name" value="Arginine_MT_Sfm1"/>
    <property type="match status" value="1"/>
</dbReference>